<sequence>MPEQSTPVWAYSLPSALLLMAPFDLLASMAMDVYLPVIPEMPSALGTSPAIVQLTLSVYMVVLGLGQMLFGPLSDRVGRRPVVLGGALCFAAASLALAIATGGGLFATLRVLQALGASAALVATFATVRDVYADRPEGRMIYSQFGAMLAFVPALGPLLGAAIATACGWRAIFATLGLLGLLACGRAWPRWHETRPRTANRQGPSVASILGSRPFQVHTLAFAAAMGAFFVFFSTAPRVLVGGAGYSRVAFGVAFATVAIVMVVVSRFAGTFVSRWGEAGCVARGALTMMTGAIVLAVCTVLAKPSFATFVMPMWLVAVGIVLMSSVSANGALRDFGDAAGKAVALYYAVQGVIVTGVGTLATLVFDGATAWPLAACCFGMGLASFVAIKGLTRATGRARDGRDSSLSFD</sequence>
<dbReference type="Proteomes" id="UP000611459">
    <property type="component" value="Unassembled WGS sequence"/>
</dbReference>
<dbReference type="NCBIfam" id="NF033134">
    <property type="entry name" value="cmlA_floR"/>
    <property type="match status" value="1"/>
</dbReference>
<evidence type="ECO:0000256" key="3">
    <source>
        <dbReference type="ARBA" id="ARBA00022448"/>
    </source>
</evidence>
<evidence type="ECO:0000256" key="6">
    <source>
        <dbReference type="ARBA" id="ARBA00022989"/>
    </source>
</evidence>
<evidence type="ECO:0000259" key="9">
    <source>
        <dbReference type="PROSITE" id="PS50850"/>
    </source>
</evidence>
<dbReference type="GO" id="GO:0042910">
    <property type="term" value="F:xenobiotic transmembrane transporter activity"/>
    <property type="evidence" value="ECO:0007669"/>
    <property type="project" value="InterPro"/>
</dbReference>
<feature type="transmembrane region" description="Helical" evidence="8">
    <location>
        <begin position="249"/>
        <end position="269"/>
    </location>
</feature>
<evidence type="ECO:0000313" key="10">
    <source>
        <dbReference type="EMBL" id="MBK1929837.1"/>
    </source>
</evidence>
<dbReference type="GO" id="GO:1990961">
    <property type="term" value="P:xenobiotic detoxification by transmembrane export across the plasma membrane"/>
    <property type="evidence" value="ECO:0007669"/>
    <property type="project" value="InterPro"/>
</dbReference>
<name>A0A1E3FUQ6_9BURK</name>
<evidence type="ECO:0000313" key="15">
    <source>
        <dbReference type="Proteomes" id="UP001220209"/>
    </source>
</evidence>
<feature type="transmembrane region" description="Helical" evidence="8">
    <location>
        <begin position="9"/>
        <end position="30"/>
    </location>
</feature>
<dbReference type="InterPro" id="IPR011701">
    <property type="entry name" value="MFS"/>
</dbReference>
<evidence type="ECO:0000256" key="1">
    <source>
        <dbReference type="ARBA" id="ARBA00004651"/>
    </source>
</evidence>
<dbReference type="PANTHER" id="PTHR42718">
    <property type="entry name" value="MAJOR FACILITATOR SUPERFAMILY MULTIDRUG TRANSPORTER MFSC"/>
    <property type="match status" value="1"/>
</dbReference>
<reference evidence="12 15" key="3">
    <citation type="submission" date="2021-12" db="EMBL/GenBank/DDBJ databases">
        <title>Genomic and phenotypic characterization of three Burkholderia contaminans isolates recovered from different sources.</title>
        <authorList>
            <person name="Lopez De Volder A."/>
            <person name="Fan Y."/>
            <person name="Nunvar J."/>
            <person name="Herrera T."/>
            <person name="Timp W."/>
            <person name="Degrossi J."/>
        </authorList>
    </citation>
    <scope>NUCLEOTIDE SEQUENCE [LARGE SCALE GENOMIC DNA]</scope>
    <source>
        <strain evidence="12 15">LMG 23361</strain>
    </source>
</reference>
<dbReference type="EMBL" id="CP090641">
    <property type="protein sequence ID" value="WFN19922.1"/>
    <property type="molecule type" value="Genomic_DNA"/>
</dbReference>
<feature type="transmembrane region" description="Helical" evidence="8">
    <location>
        <begin position="82"/>
        <end position="105"/>
    </location>
</feature>
<evidence type="ECO:0000256" key="5">
    <source>
        <dbReference type="ARBA" id="ARBA00022692"/>
    </source>
</evidence>
<comment type="subcellular location">
    <subcellularLocation>
        <location evidence="8">Cell inner membrane</location>
        <topology evidence="8">Multi-pass membrane protein</topology>
    </subcellularLocation>
    <subcellularLocation>
        <location evidence="1">Cell membrane</location>
        <topology evidence="1">Multi-pass membrane protein</topology>
    </subcellularLocation>
</comment>
<keyword evidence="7 8" id="KW-0472">Membrane</keyword>
<evidence type="ECO:0000256" key="2">
    <source>
        <dbReference type="ARBA" id="ARBA00006236"/>
    </source>
</evidence>
<dbReference type="EMBL" id="JAGEMX010000002">
    <property type="protein sequence ID" value="MBO1829342.1"/>
    <property type="molecule type" value="Genomic_DNA"/>
</dbReference>
<feature type="transmembrane region" description="Helical" evidence="8">
    <location>
        <begin position="169"/>
        <end position="188"/>
    </location>
</feature>
<organism evidence="10 13">
    <name type="scientific">Burkholderia contaminans</name>
    <dbReference type="NCBI Taxonomy" id="488447"/>
    <lineage>
        <taxon>Bacteria</taxon>
        <taxon>Pseudomonadati</taxon>
        <taxon>Pseudomonadota</taxon>
        <taxon>Betaproteobacteria</taxon>
        <taxon>Burkholderiales</taxon>
        <taxon>Burkholderiaceae</taxon>
        <taxon>Burkholderia</taxon>
        <taxon>Burkholderia cepacia complex</taxon>
    </lineage>
</organism>
<dbReference type="GeneID" id="93189400"/>
<dbReference type="SUPFAM" id="SSF103473">
    <property type="entry name" value="MFS general substrate transporter"/>
    <property type="match status" value="1"/>
</dbReference>
<reference evidence="10" key="1">
    <citation type="submission" date="2021-01" db="EMBL/GenBank/DDBJ databases">
        <title>Outbreak of Burkholderia contaminns endophthalmitis traced to a clinical ventilation system.</title>
        <authorList>
            <person name="Lipuma J."/>
            <person name="Spilker T."/>
            <person name="Kratholm J."/>
        </authorList>
    </citation>
    <scope>NUCLEOTIDE SEQUENCE</scope>
    <source>
        <strain evidence="10">HI4954</strain>
    </source>
</reference>
<feature type="transmembrane region" description="Helical" evidence="8">
    <location>
        <begin position="217"/>
        <end position="237"/>
    </location>
</feature>
<dbReference type="AlphaFoldDB" id="A0A1E3FUQ6"/>
<dbReference type="Gene3D" id="1.20.1720.10">
    <property type="entry name" value="Multidrug resistance protein D"/>
    <property type="match status" value="1"/>
</dbReference>
<feature type="transmembrane region" description="Helical" evidence="8">
    <location>
        <begin position="345"/>
        <end position="366"/>
    </location>
</feature>
<feature type="transmembrane region" description="Helical" evidence="8">
    <location>
        <begin position="111"/>
        <end position="128"/>
    </location>
</feature>
<dbReference type="InterPro" id="IPR004812">
    <property type="entry name" value="Efflux_drug-R_Bcr/CmlA"/>
</dbReference>
<feature type="transmembrane region" description="Helical" evidence="8">
    <location>
        <begin position="140"/>
        <end position="163"/>
    </location>
</feature>
<keyword evidence="6 8" id="KW-1133">Transmembrane helix</keyword>
<evidence type="ECO:0000256" key="7">
    <source>
        <dbReference type="ARBA" id="ARBA00023136"/>
    </source>
</evidence>
<keyword evidence="4" id="KW-1003">Cell membrane</keyword>
<dbReference type="Pfam" id="PF07690">
    <property type="entry name" value="MFS_1"/>
    <property type="match status" value="1"/>
</dbReference>
<feature type="transmembrane region" description="Helical" evidence="8">
    <location>
        <begin position="315"/>
        <end position="333"/>
    </location>
</feature>
<evidence type="ECO:0000313" key="13">
    <source>
        <dbReference type="Proteomes" id="UP000611459"/>
    </source>
</evidence>
<evidence type="ECO:0000256" key="4">
    <source>
        <dbReference type="ARBA" id="ARBA00022475"/>
    </source>
</evidence>
<dbReference type="PANTHER" id="PTHR42718:SF9">
    <property type="entry name" value="MAJOR FACILITATOR SUPERFAMILY MULTIDRUG TRANSPORTER MFSC"/>
    <property type="match status" value="1"/>
</dbReference>
<evidence type="ECO:0000313" key="12">
    <source>
        <dbReference type="EMBL" id="WFN19922.1"/>
    </source>
</evidence>
<dbReference type="InterPro" id="IPR036259">
    <property type="entry name" value="MFS_trans_sf"/>
</dbReference>
<dbReference type="EMBL" id="JAENIB010000002">
    <property type="protein sequence ID" value="MBK1929837.1"/>
    <property type="molecule type" value="Genomic_DNA"/>
</dbReference>
<dbReference type="OrthoDB" id="9814303at2"/>
<keyword evidence="14" id="KW-1185">Reference proteome</keyword>
<comment type="similarity">
    <text evidence="2 8">Belongs to the major facilitator superfamily. Bcr/CmlA family.</text>
</comment>
<dbReference type="RefSeq" id="WP_039364225.1">
    <property type="nucleotide sequence ID" value="NZ_AP018357.1"/>
</dbReference>
<evidence type="ECO:0000256" key="8">
    <source>
        <dbReference type="RuleBase" id="RU365088"/>
    </source>
</evidence>
<protein>
    <recommendedName>
        <fullName evidence="8">Bcr/CflA family efflux transporter</fullName>
    </recommendedName>
</protein>
<feature type="transmembrane region" description="Helical" evidence="8">
    <location>
        <begin position="281"/>
        <end position="303"/>
    </location>
</feature>
<dbReference type="Proteomes" id="UP000664048">
    <property type="component" value="Unassembled WGS sequence"/>
</dbReference>
<dbReference type="GO" id="GO:0005886">
    <property type="term" value="C:plasma membrane"/>
    <property type="evidence" value="ECO:0007669"/>
    <property type="project" value="UniProtKB-SubCell"/>
</dbReference>
<feature type="domain" description="Major facilitator superfamily (MFS) profile" evidence="9">
    <location>
        <begin position="16"/>
        <end position="410"/>
    </location>
</feature>
<dbReference type="PROSITE" id="PS50850">
    <property type="entry name" value="MFS"/>
    <property type="match status" value="1"/>
</dbReference>
<feature type="transmembrane region" description="Helical" evidence="8">
    <location>
        <begin position="50"/>
        <end position="70"/>
    </location>
</feature>
<reference evidence="11 14" key="2">
    <citation type="submission" date="2021-03" db="EMBL/GenBank/DDBJ databases">
        <title>Clinical course, treatment and visual outcome of an outbreak of Burkholderia contaminans endophthalmitis following cataract surgery.</title>
        <authorList>
            <person name="Lind C."/>
            <person name="Olsen K."/>
            <person name="Angelsen N.K."/>
            <person name="Krefting E.A."/>
            <person name="Fossen K."/>
            <person name="Gravningen K."/>
            <person name="Depoorter E."/>
            <person name="Vandamme P."/>
            <person name="Bertelsen G."/>
        </authorList>
    </citation>
    <scope>NUCLEOTIDE SEQUENCE [LARGE SCALE GENOMIC DNA]</scope>
    <source>
        <strain evidence="11 14">51242556</strain>
    </source>
</reference>
<feature type="transmembrane region" description="Helical" evidence="8">
    <location>
        <begin position="372"/>
        <end position="393"/>
    </location>
</feature>
<dbReference type="InterPro" id="IPR020846">
    <property type="entry name" value="MFS_dom"/>
</dbReference>
<proteinExistence type="inferred from homology"/>
<keyword evidence="8" id="KW-0997">Cell inner membrane</keyword>
<keyword evidence="5 8" id="KW-0812">Transmembrane</keyword>
<dbReference type="NCBIfam" id="TIGR00710">
    <property type="entry name" value="efflux_Bcr_CflA"/>
    <property type="match status" value="1"/>
</dbReference>
<accession>A0A1E3FUQ6</accession>
<gene>
    <name evidence="10" type="primary">cml</name>
    <name evidence="11" type="ORF">J4M89_08090</name>
    <name evidence="10" type="ORF">JIN94_08080</name>
    <name evidence="12" type="ORF">LXE91_28675</name>
</gene>
<keyword evidence="3 8" id="KW-0813">Transport</keyword>
<evidence type="ECO:0000313" key="11">
    <source>
        <dbReference type="EMBL" id="MBO1829342.1"/>
    </source>
</evidence>
<evidence type="ECO:0000313" key="14">
    <source>
        <dbReference type="Proteomes" id="UP000664048"/>
    </source>
</evidence>
<dbReference type="Proteomes" id="UP001220209">
    <property type="component" value="Chromosome 2"/>
</dbReference>